<dbReference type="Proteomes" id="UP000759529">
    <property type="component" value="Unassembled WGS sequence"/>
</dbReference>
<organism evidence="3 4">
    <name type="scientific">Flavobacterium macrobrachii</name>
    <dbReference type="NCBI Taxonomy" id="591204"/>
    <lineage>
        <taxon>Bacteria</taxon>
        <taxon>Pseudomonadati</taxon>
        <taxon>Bacteroidota</taxon>
        <taxon>Flavobacteriia</taxon>
        <taxon>Flavobacteriales</taxon>
        <taxon>Flavobacteriaceae</taxon>
        <taxon>Flavobacterium</taxon>
    </lineage>
</organism>
<dbReference type="Pfam" id="PF14534">
    <property type="entry name" value="DUF4440"/>
    <property type="match status" value="1"/>
</dbReference>
<dbReference type="RefSeq" id="WP_187657668.1">
    <property type="nucleotide sequence ID" value="NZ_JACSOD020000476.1"/>
</dbReference>
<accession>A0ABS2CYT6</accession>
<name>A0ABS2CYT6_9FLAO</name>
<feature type="signal peptide" evidence="1">
    <location>
        <begin position="1"/>
        <end position="20"/>
    </location>
</feature>
<evidence type="ECO:0000313" key="3">
    <source>
        <dbReference type="EMBL" id="MBM6499347.1"/>
    </source>
</evidence>
<keyword evidence="1" id="KW-0732">Signal</keyword>
<protein>
    <submittedName>
        <fullName evidence="3">Nuclear transport factor 2 family protein</fullName>
    </submittedName>
</protein>
<comment type="caution">
    <text evidence="3">The sequence shown here is derived from an EMBL/GenBank/DDBJ whole genome shotgun (WGS) entry which is preliminary data.</text>
</comment>
<feature type="chain" id="PRO_5045130194" evidence="1">
    <location>
        <begin position="21"/>
        <end position="160"/>
    </location>
</feature>
<evidence type="ECO:0000313" key="4">
    <source>
        <dbReference type="Proteomes" id="UP000759529"/>
    </source>
</evidence>
<reference evidence="3 4" key="1">
    <citation type="submission" date="2021-02" db="EMBL/GenBank/DDBJ databases">
        <authorList>
            <person name="Jung H.S."/>
            <person name="Chun B.H."/>
            <person name="Jeon C.O."/>
        </authorList>
    </citation>
    <scope>NUCLEOTIDE SEQUENCE [LARGE SCALE GENOMIC DNA]</scope>
    <source>
        <strain evidence="3 4">LMG 25203</strain>
    </source>
</reference>
<dbReference type="InterPro" id="IPR027843">
    <property type="entry name" value="DUF4440"/>
</dbReference>
<sequence length="160" mass="18421">MHFKLTLSLFVVFCCGTILAQQPKIKPYVPVDEALQKEIESMDKAFFDAYNSCDMKTQAAFYSDEIEFFHDKAGLLEDKATLLATTEKNICNKVTRHLIPNSIEVYPIADYGAIEIGYHWFFNKQEPDEPTKASKFMIFWKKENNPQASGWKITKVVSLH</sequence>
<gene>
    <name evidence="3" type="ORF">H9X54_008560</name>
</gene>
<dbReference type="Gene3D" id="3.10.450.50">
    <property type="match status" value="1"/>
</dbReference>
<proteinExistence type="predicted"/>
<feature type="domain" description="DUF4440" evidence="2">
    <location>
        <begin position="39"/>
        <end position="153"/>
    </location>
</feature>
<dbReference type="EMBL" id="JACSOD020000476">
    <property type="protein sequence ID" value="MBM6499347.1"/>
    <property type="molecule type" value="Genomic_DNA"/>
</dbReference>
<evidence type="ECO:0000256" key="1">
    <source>
        <dbReference type="SAM" id="SignalP"/>
    </source>
</evidence>
<dbReference type="SUPFAM" id="SSF54427">
    <property type="entry name" value="NTF2-like"/>
    <property type="match status" value="1"/>
</dbReference>
<keyword evidence="4" id="KW-1185">Reference proteome</keyword>
<dbReference type="InterPro" id="IPR032710">
    <property type="entry name" value="NTF2-like_dom_sf"/>
</dbReference>
<evidence type="ECO:0000259" key="2">
    <source>
        <dbReference type="Pfam" id="PF14534"/>
    </source>
</evidence>